<name>A0ABN3ULU4_9ACTN</name>
<dbReference type="RefSeq" id="WP_344455317.1">
    <property type="nucleotide sequence ID" value="NZ_BAAATZ010000029.1"/>
</dbReference>
<sequence length="163" mass="17453">MRVRLACAAVALGVGASVPAGATGASAGPAQVEPGVYQIVTPAGHCLSGTGEDDLSLWLGPCEGAGWRVEAGEGGYTIRHAVTGRCLAPSLLRIYPQRVGTRDCGALDERWTITVIETADGQEWVRITRPDYYTSLSWLSTREPVFLLPQSQTGDQRWALKRV</sequence>
<evidence type="ECO:0000313" key="2">
    <source>
        <dbReference type="EMBL" id="GAA2735322.1"/>
    </source>
</evidence>
<keyword evidence="3" id="KW-1185">Reference proteome</keyword>
<keyword evidence="1" id="KW-0732">Signal</keyword>
<dbReference type="EMBL" id="BAAATZ010000029">
    <property type="protein sequence ID" value="GAA2735322.1"/>
    <property type="molecule type" value="Genomic_DNA"/>
</dbReference>
<evidence type="ECO:0000256" key="1">
    <source>
        <dbReference type="SAM" id="SignalP"/>
    </source>
</evidence>
<feature type="chain" id="PRO_5045822800" description="Ricin B lectin domain-containing protein" evidence="1">
    <location>
        <begin position="23"/>
        <end position="163"/>
    </location>
</feature>
<reference evidence="2 3" key="1">
    <citation type="journal article" date="2019" name="Int. J. Syst. Evol. Microbiol.">
        <title>The Global Catalogue of Microorganisms (GCM) 10K type strain sequencing project: providing services to taxonomists for standard genome sequencing and annotation.</title>
        <authorList>
            <consortium name="The Broad Institute Genomics Platform"/>
            <consortium name="The Broad Institute Genome Sequencing Center for Infectious Disease"/>
            <person name="Wu L."/>
            <person name="Ma J."/>
        </authorList>
    </citation>
    <scope>NUCLEOTIDE SEQUENCE [LARGE SCALE GENOMIC DNA]</scope>
    <source>
        <strain evidence="2 3">JCM 8201</strain>
    </source>
</reference>
<protein>
    <recommendedName>
        <fullName evidence="4">Ricin B lectin domain-containing protein</fullName>
    </recommendedName>
</protein>
<dbReference type="Gene3D" id="2.80.10.50">
    <property type="match status" value="1"/>
</dbReference>
<gene>
    <name evidence="2" type="ORF">GCM10010439_59810</name>
</gene>
<evidence type="ECO:0000313" key="3">
    <source>
        <dbReference type="Proteomes" id="UP001501842"/>
    </source>
</evidence>
<feature type="signal peptide" evidence="1">
    <location>
        <begin position="1"/>
        <end position="22"/>
    </location>
</feature>
<dbReference type="InterPro" id="IPR035992">
    <property type="entry name" value="Ricin_B-like_lectins"/>
</dbReference>
<proteinExistence type="predicted"/>
<dbReference type="SUPFAM" id="SSF50370">
    <property type="entry name" value="Ricin B-like lectins"/>
    <property type="match status" value="1"/>
</dbReference>
<dbReference type="Proteomes" id="UP001501842">
    <property type="component" value="Unassembled WGS sequence"/>
</dbReference>
<evidence type="ECO:0008006" key="4">
    <source>
        <dbReference type="Google" id="ProtNLM"/>
    </source>
</evidence>
<accession>A0ABN3ULU4</accession>
<organism evidence="2 3">
    <name type="scientific">Actinocorallia aurantiaca</name>
    <dbReference type="NCBI Taxonomy" id="46204"/>
    <lineage>
        <taxon>Bacteria</taxon>
        <taxon>Bacillati</taxon>
        <taxon>Actinomycetota</taxon>
        <taxon>Actinomycetes</taxon>
        <taxon>Streptosporangiales</taxon>
        <taxon>Thermomonosporaceae</taxon>
        <taxon>Actinocorallia</taxon>
    </lineage>
</organism>
<comment type="caution">
    <text evidence="2">The sequence shown here is derived from an EMBL/GenBank/DDBJ whole genome shotgun (WGS) entry which is preliminary data.</text>
</comment>